<dbReference type="EMBL" id="JAWLRA010000008">
    <property type="protein sequence ID" value="MDW3126260.1"/>
    <property type="molecule type" value="Genomic_DNA"/>
</dbReference>
<protein>
    <submittedName>
        <fullName evidence="1">Uncharacterized protein</fullName>
    </submittedName>
</protein>
<reference evidence="1" key="1">
    <citation type="submission" date="2023-10" db="EMBL/GenBank/DDBJ databases">
        <title>Rapid discrimination of Bifidobacterium longum Subspecies based on MALDI-TOF MS and Machine Learning.</title>
        <authorList>
            <person name="Chen J."/>
        </authorList>
    </citation>
    <scope>NUCLEOTIDE SEQUENCE</scope>
    <source>
        <strain evidence="1">YGMCC0039</strain>
    </source>
</reference>
<evidence type="ECO:0000313" key="1">
    <source>
        <dbReference type="EMBL" id="MDW3126260.1"/>
    </source>
</evidence>
<gene>
    <name evidence="1" type="ORF">RS890_03865</name>
</gene>
<dbReference type="Proteomes" id="UP001277803">
    <property type="component" value="Unassembled WGS sequence"/>
</dbReference>
<proteinExistence type="predicted"/>
<dbReference type="AlphaFoldDB" id="A0AB35S8M1"/>
<comment type="caution">
    <text evidence="1">The sequence shown here is derived from an EMBL/GenBank/DDBJ whole genome shotgun (WGS) entry which is preliminary data.</text>
</comment>
<sequence>MANNVIVQVPVDVMTWYKADKAALMEQTTLESKLREYMHYLVKKRKNTPMTQTPW</sequence>
<accession>A0AB35S8M1</accession>
<name>A0AB35S8M1_BIFLN</name>
<organism evidence="1 2">
    <name type="scientific">Bifidobacterium longum</name>
    <dbReference type="NCBI Taxonomy" id="216816"/>
    <lineage>
        <taxon>Bacteria</taxon>
        <taxon>Bacillati</taxon>
        <taxon>Actinomycetota</taxon>
        <taxon>Actinomycetes</taxon>
        <taxon>Bifidobacteriales</taxon>
        <taxon>Bifidobacteriaceae</taxon>
        <taxon>Bifidobacterium</taxon>
    </lineage>
</organism>
<evidence type="ECO:0000313" key="2">
    <source>
        <dbReference type="Proteomes" id="UP001277803"/>
    </source>
</evidence>
<dbReference type="RefSeq" id="WP_156604016.1">
    <property type="nucleotide sequence ID" value="NZ_CACRSV010000034.1"/>
</dbReference>